<dbReference type="AlphaFoldDB" id="A0A4Q9H9F7"/>
<sequence length="634" mass="73676">MSSAHLYRVFNFFGSISYSRIIRIPALFTLLICFAQTIQAQQIVQIQDNSPHTMLSFGQIDVLEDPKDTLNIRQIISKKFQHKFRSNTFRIPKNDNAGSAYWYRFKISHNQESSKQWILEFFDQSISELTLYASDGLGNYKANYYGTNYGFSNRGYDHKNFIYDLNNHTDQTFTYYLRIKSPHSVSTIIVLRDLRWFVSYALGEYLLFGLFYGMIAVFCLYNLLMYFAVKGKQYLFYVLYNLSIGMYEMCNDGIAFQYLWPTNPHINVYGFGVSLFLSSIFGLLFTSSFLYLKSKSPFFYKLVLITILLRGIFFIACLIYTPLFNFKIIEFIPLLVAFSAGISVLSSGYRPASFLVFGYGFLVAGFLLKILLLLKWIPYGTLSYYSLSICFIIEMILVSFAIGNAIRTLRKKKSRAQKRIIEQLRINDDLHQTLNEQLQVLVNERTQEIQQKTITIERQNAEISVMNHLLKKDISELHLNIEKVTRARVMQKGLDFEEFSRIYPDKDSCFRYLSELKWSHGYACRRCQNTQHSTGQTSFSRRCTKCGYDESAIAHTILQNSKIPINKALYMFILIYTSKGTISSYKLSEILNIRQSTCWTYNSKMQKLLLDKKALLKKNSDGDWGKLLLDPAIV</sequence>
<feature type="domain" description="7TM-DISM receptor extracellular" evidence="3">
    <location>
        <begin position="59"/>
        <end position="191"/>
    </location>
</feature>
<dbReference type="Pfam" id="PF07695">
    <property type="entry name" value="7TMR-DISM_7TM"/>
    <property type="match status" value="1"/>
</dbReference>
<comment type="caution">
    <text evidence="5">The sequence shown here is derived from an EMBL/GenBank/DDBJ whole genome shotgun (WGS) entry which is preliminary data.</text>
</comment>
<reference evidence="5 6" key="1">
    <citation type="submission" date="2019-02" db="EMBL/GenBank/DDBJ databases">
        <title>Pedobacter kyonggii whole genome sequence analysis.</title>
        <authorList>
            <person name="Dahal R.H."/>
        </authorList>
    </citation>
    <scope>NUCLEOTIDE SEQUENCE [LARGE SCALE GENOMIC DNA]</scope>
    <source>
        <strain evidence="5 6">K-4-11-1</strain>
    </source>
</reference>
<organism evidence="5 6">
    <name type="scientific">Pedobacter kyonggii</name>
    <dbReference type="NCBI Taxonomy" id="1926871"/>
    <lineage>
        <taxon>Bacteria</taxon>
        <taxon>Pseudomonadati</taxon>
        <taxon>Bacteroidota</taxon>
        <taxon>Sphingobacteriia</taxon>
        <taxon>Sphingobacteriales</taxon>
        <taxon>Sphingobacteriaceae</taxon>
        <taxon>Pedobacter</taxon>
    </lineage>
</organism>
<evidence type="ECO:0000256" key="1">
    <source>
        <dbReference type="SAM" id="Phobius"/>
    </source>
</evidence>
<feature type="domain" description="7TM-DISM receptor extracellular" evidence="2">
    <location>
        <begin position="204"/>
        <end position="403"/>
    </location>
</feature>
<dbReference type="Pfam" id="PF07696">
    <property type="entry name" value="7TMR-DISMED2"/>
    <property type="match status" value="1"/>
</dbReference>
<proteinExistence type="predicted"/>
<feature type="transmembrane region" description="Helical" evidence="1">
    <location>
        <begin position="299"/>
        <end position="322"/>
    </location>
</feature>
<protein>
    <submittedName>
        <fullName evidence="5">Chromosome partitioning protein ParA</fullName>
    </submittedName>
</protein>
<dbReference type="InterPro" id="IPR011622">
    <property type="entry name" value="7TMR_DISM_rcpt_extracell_dom2"/>
</dbReference>
<feature type="domain" description="Transposase zinc-ribbon" evidence="4">
    <location>
        <begin position="505"/>
        <end position="548"/>
    </location>
</feature>
<feature type="transmembrane region" description="Helical" evidence="1">
    <location>
        <begin position="383"/>
        <end position="406"/>
    </location>
</feature>
<feature type="transmembrane region" description="Helical" evidence="1">
    <location>
        <begin position="354"/>
        <end position="377"/>
    </location>
</feature>
<keyword evidence="1" id="KW-0812">Transmembrane</keyword>
<evidence type="ECO:0000313" key="5">
    <source>
        <dbReference type="EMBL" id="TBO40568.1"/>
    </source>
</evidence>
<dbReference type="Pfam" id="PF12760">
    <property type="entry name" value="Zn_ribbon_IS1595"/>
    <property type="match status" value="1"/>
</dbReference>
<evidence type="ECO:0000259" key="4">
    <source>
        <dbReference type="Pfam" id="PF12760"/>
    </source>
</evidence>
<keyword evidence="1" id="KW-0472">Membrane</keyword>
<dbReference type="Proteomes" id="UP000291819">
    <property type="component" value="Unassembled WGS sequence"/>
</dbReference>
<dbReference type="InterPro" id="IPR011623">
    <property type="entry name" value="7TMR_DISM_rcpt_extracell_dom1"/>
</dbReference>
<evidence type="ECO:0000259" key="3">
    <source>
        <dbReference type="Pfam" id="PF07696"/>
    </source>
</evidence>
<gene>
    <name evidence="5" type="ORF">EYS08_18115</name>
</gene>
<keyword evidence="6" id="KW-1185">Reference proteome</keyword>
<accession>A0A4Q9H9F7</accession>
<dbReference type="EMBL" id="SIXF01000021">
    <property type="protein sequence ID" value="TBO40568.1"/>
    <property type="molecule type" value="Genomic_DNA"/>
</dbReference>
<evidence type="ECO:0000313" key="6">
    <source>
        <dbReference type="Proteomes" id="UP000291819"/>
    </source>
</evidence>
<dbReference type="OrthoDB" id="9783459at2"/>
<feature type="transmembrane region" description="Helical" evidence="1">
    <location>
        <begin position="205"/>
        <end position="227"/>
    </location>
</feature>
<dbReference type="Gene3D" id="2.60.40.2380">
    <property type="match status" value="1"/>
</dbReference>
<keyword evidence="1" id="KW-1133">Transmembrane helix</keyword>
<evidence type="ECO:0000259" key="2">
    <source>
        <dbReference type="Pfam" id="PF07695"/>
    </source>
</evidence>
<dbReference type="InterPro" id="IPR024442">
    <property type="entry name" value="Transposase_Zn_ribbon"/>
</dbReference>
<feature type="transmembrane region" description="Helical" evidence="1">
    <location>
        <begin position="234"/>
        <end position="260"/>
    </location>
</feature>
<feature type="transmembrane region" description="Helical" evidence="1">
    <location>
        <begin position="328"/>
        <end position="347"/>
    </location>
</feature>
<feature type="transmembrane region" description="Helical" evidence="1">
    <location>
        <begin position="266"/>
        <end position="292"/>
    </location>
</feature>
<name>A0A4Q9H9F7_9SPHI</name>